<organism evidence="1 3">
    <name type="scientific">Bacteroides stercoris</name>
    <dbReference type="NCBI Taxonomy" id="46506"/>
    <lineage>
        <taxon>Bacteria</taxon>
        <taxon>Pseudomonadati</taxon>
        <taxon>Bacteroidota</taxon>
        <taxon>Bacteroidia</taxon>
        <taxon>Bacteroidales</taxon>
        <taxon>Bacteroidaceae</taxon>
        <taxon>Bacteroides</taxon>
    </lineage>
</organism>
<dbReference type="GO" id="GO:0008745">
    <property type="term" value="F:N-acetylmuramoyl-L-alanine amidase activity"/>
    <property type="evidence" value="ECO:0007669"/>
    <property type="project" value="InterPro"/>
</dbReference>
<evidence type="ECO:0000313" key="3">
    <source>
        <dbReference type="Proteomes" id="UP000261223"/>
    </source>
</evidence>
<dbReference type="InterPro" id="IPR036505">
    <property type="entry name" value="Amidase/PGRP_sf"/>
</dbReference>
<dbReference type="EMBL" id="QRUB01000006">
    <property type="protein sequence ID" value="RGR28047.1"/>
    <property type="molecule type" value="Genomic_DNA"/>
</dbReference>
<dbReference type="Gene3D" id="3.40.80.10">
    <property type="entry name" value="Peptidoglycan recognition protein-like"/>
    <property type="match status" value="1"/>
</dbReference>
<reference evidence="3 4" key="1">
    <citation type="submission" date="2018-08" db="EMBL/GenBank/DDBJ databases">
        <title>A genome reference for cultivated species of the human gut microbiota.</title>
        <authorList>
            <person name="Zou Y."/>
            <person name="Xue W."/>
            <person name="Luo G."/>
        </authorList>
    </citation>
    <scope>NUCLEOTIDE SEQUENCE [LARGE SCALE GENOMIC DNA]</scope>
    <source>
        <strain evidence="2 4">AF25-6</strain>
        <strain evidence="1 3">TF03-6</strain>
    </source>
</reference>
<dbReference type="AlphaFoldDB" id="A0A3E4URE4"/>
<evidence type="ECO:0000313" key="2">
    <source>
        <dbReference type="EMBL" id="RGR28047.1"/>
    </source>
</evidence>
<dbReference type="EMBL" id="QSSV01000005">
    <property type="protein sequence ID" value="RGM14584.1"/>
    <property type="molecule type" value="Genomic_DNA"/>
</dbReference>
<dbReference type="Proteomes" id="UP000284161">
    <property type="component" value="Unassembled WGS sequence"/>
</dbReference>
<proteinExistence type="predicted"/>
<dbReference type="SUPFAM" id="SSF55846">
    <property type="entry name" value="N-acetylmuramoyl-L-alanine amidase-like"/>
    <property type="match status" value="1"/>
</dbReference>
<dbReference type="Proteomes" id="UP000261223">
    <property type="component" value="Unassembled WGS sequence"/>
</dbReference>
<sequence length="69" mass="7918">MRFTNLIIIHCSATRCDRSYTEHDLITDHLSQGFFGAGYHYYICKNGDIKMLRPLEHSEERAAAITLTA</sequence>
<name>A0A3E4URE4_BACSE</name>
<evidence type="ECO:0000313" key="4">
    <source>
        <dbReference type="Proteomes" id="UP000284161"/>
    </source>
</evidence>
<protein>
    <submittedName>
        <fullName evidence="1">N-acetylmuramoyl-L-alanine amidase</fullName>
    </submittedName>
</protein>
<evidence type="ECO:0000313" key="1">
    <source>
        <dbReference type="EMBL" id="RGM14584.1"/>
    </source>
</evidence>
<gene>
    <name evidence="2" type="ORF">DWY58_08525</name>
    <name evidence="1" type="ORF">DXC34_04605</name>
</gene>
<comment type="caution">
    <text evidence="1">The sequence shown here is derived from an EMBL/GenBank/DDBJ whole genome shotgun (WGS) entry which is preliminary data.</text>
</comment>
<dbReference type="GO" id="GO:0009253">
    <property type="term" value="P:peptidoglycan catabolic process"/>
    <property type="evidence" value="ECO:0007669"/>
    <property type="project" value="InterPro"/>
</dbReference>
<accession>A0A3E4URE4</accession>